<gene>
    <name evidence="1" type="ORF">UREG_02987</name>
</gene>
<dbReference type="VEuPathDB" id="FungiDB:UREG_02987"/>
<organism evidence="1 2">
    <name type="scientific">Uncinocarpus reesii (strain UAMH 1704)</name>
    <dbReference type="NCBI Taxonomy" id="336963"/>
    <lineage>
        <taxon>Eukaryota</taxon>
        <taxon>Fungi</taxon>
        <taxon>Dikarya</taxon>
        <taxon>Ascomycota</taxon>
        <taxon>Pezizomycotina</taxon>
        <taxon>Eurotiomycetes</taxon>
        <taxon>Eurotiomycetidae</taxon>
        <taxon>Onygenales</taxon>
        <taxon>Onygenaceae</taxon>
        <taxon>Uncinocarpus</taxon>
    </lineage>
</organism>
<reference evidence="2" key="1">
    <citation type="journal article" date="2009" name="Genome Res.">
        <title>Comparative genomic analyses of the human fungal pathogens Coccidioides and their relatives.</title>
        <authorList>
            <person name="Sharpton T.J."/>
            <person name="Stajich J.E."/>
            <person name="Rounsley S.D."/>
            <person name="Gardner M.J."/>
            <person name="Wortman J.R."/>
            <person name="Jordar V.S."/>
            <person name="Maiti R."/>
            <person name="Kodira C.D."/>
            <person name="Neafsey D.E."/>
            <person name="Zeng Q."/>
            <person name="Hung C.-Y."/>
            <person name="McMahan C."/>
            <person name="Muszewska A."/>
            <person name="Grynberg M."/>
            <person name="Mandel M.A."/>
            <person name="Kellner E.M."/>
            <person name="Barker B.M."/>
            <person name="Galgiani J.N."/>
            <person name="Orbach M.J."/>
            <person name="Kirkland T.N."/>
            <person name="Cole G.T."/>
            <person name="Henn M.R."/>
            <person name="Birren B.W."/>
            <person name="Taylor J.W."/>
        </authorList>
    </citation>
    <scope>NUCLEOTIDE SEQUENCE [LARGE SCALE GENOMIC DNA]</scope>
    <source>
        <strain evidence="2">UAMH 1704</strain>
    </source>
</reference>
<accession>C4JNI9</accession>
<dbReference type="RefSeq" id="XP_002543471.1">
    <property type="nucleotide sequence ID" value="XM_002543425.1"/>
</dbReference>
<dbReference type="Proteomes" id="UP000002058">
    <property type="component" value="Unassembled WGS sequence"/>
</dbReference>
<proteinExistence type="predicted"/>
<dbReference type="EMBL" id="CH476616">
    <property type="protein sequence ID" value="EEP78142.1"/>
    <property type="molecule type" value="Genomic_DNA"/>
</dbReference>
<evidence type="ECO:0000313" key="2">
    <source>
        <dbReference type="Proteomes" id="UP000002058"/>
    </source>
</evidence>
<keyword evidence="2" id="KW-1185">Reference proteome</keyword>
<protein>
    <submittedName>
        <fullName evidence="1">Uncharacterized protein</fullName>
    </submittedName>
</protein>
<dbReference type="AlphaFoldDB" id="C4JNI9"/>
<name>C4JNI9_UNCRE</name>
<evidence type="ECO:0000313" key="1">
    <source>
        <dbReference type="EMBL" id="EEP78142.1"/>
    </source>
</evidence>
<dbReference type="GeneID" id="8439006"/>
<dbReference type="HOGENOM" id="CLU_2252056_0_0_1"/>
<sequence>MQASTEHLQDGAGQAQENAMIHVNPDTPMQNGGWKRKQMACRSDALSAAIIGQDATVSGRLDSASVVFATGRETMRSLRVGSVEFRDLEFRASKPPFTTSMASD</sequence>
<dbReference type="InParanoid" id="C4JNI9"/>
<dbReference type="KEGG" id="ure:UREG_02987"/>